<dbReference type="InterPro" id="IPR018866">
    <property type="entry name" value="Znf-4CXXC_R1"/>
</dbReference>
<dbReference type="EMBL" id="JBEDUW010000001">
    <property type="protein sequence ID" value="KAK9948773.1"/>
    <property type="molecule type" value="Genomic_DNA"/>
</dbReference>
<gene>
    <name evidence="12" type="ORF">M0R45_004335</name>
</gene>
<evidence type="ECO:0000259" key="11">
    <source>
        <dbReference type="Pfam" id="PF10497"/>
    </source>
</evidence>
<evidence type="ECO:0000256" key="2">
    <source>
        <dbReference type="ARBA" id="ARBA00004496"/>
    </source>
</evidence>
<proteinExistence type="predicted"/>
<dbReference type="Pfam" id="PF10497">
    <property type="entry name" value="zf-4CXXC_R1"/>
    <property type="match status" value="1"/>
</dbReference>
<reference evidence="12 13" key="1">
    <citation type="journal article" date="2023" name="G3 (Bethesda)">
        <title>A chromosome-length genome assembly and annotation of blackberry (Rubus argutus, cv. 'Hillquist').</title>
        <authorList>
            <person name="Bruna T."/>
            <person name="Aryal R."/>
            <person name="Dudchenko O."/>
            <person name="Sargent D.J."/>
            <person name="Mead D."/>
            <person name="Buti M."/>
            <person name="Cavallini A."/>
            <person name="Hytonen T."/>
            <person name="Andres J."/>
            <person name="Pham M."/>
            <person name="Weisz D."/>
            <person name="Mascagni F."/>
            <person name="Usai G."/>
            <person name="Natali L."/>
            <person name="Bassil N."/>
            <person name="Fernandez G.E."/>
            <person name="Lomsadze A."/>
            <person name="Armour M."/>
            <person name="Olukolu B."/>
            <person name="Poorten T."/>
            <person name="Britton C."/>
            <person name="Davik J."/>
            <person name="Ashrafi H."/>
            <person name="Aiden E.L."/>
            <person name="Borodovsky M."/>
            <person name="Worthington M."/>
        </authorList>
    </citation>
    <scope>NUCLEOTIDE SEQUENCE [LARGE SCALE GENOMIC DNA]</scope>
    <source>
        <strain evidence="12">PI 553951</strain>
    </source>
</reference>
<feature type="domain" description="Zinc-finger" evidence="11">
    <location>
        <begin position="143"/>
        <end position="239"/>
    </location>
</feature>
<dbReference type="GO" id="GO:0005634">
    <property type="term" value="C:nucleus"/>
    <property type="evidence" value="ECO:0007669"/>
    <property type="project" value="UniProtKB-SubCell"/>
</dbReference>
<dbReference type="GO" id="GO:0005737">
    <property type="term" value="C:cytoplasm"/>
    <property type="evidence" value="ECO:0007669"/>
    <property type="project" value="UniProtKB-SubCell"/>
</dbReference>
<keyword evidence="3" id="KW-0963">Cytoplasm</keyword>
<keyword evidence="5" id="KW-0597">Phosphoprotein</keyword>
<dbReference type="Proteomes" id="UP001457282">
    <property type="component" value="Unassembled WGS sequence"/>
</dbReference>
<keyword evidence="7" id="KW-0805">Transcription regulation</keyword>
<evidence type="ECO:0000256" key="3">
    <source>
        <dbReference type="ARBA" id="ARBA00022490"/>
    </source>
</evidence>
<evidence type="ECO:0000256" key="9">
    <source>
        <dbReference type="ARBA" id="ARBA00023242"/>
    </source>
</evidence>
<feature type="region of interest" description="Disordered" evidence="10">
    <location>
        <begin position="47"/>
        <end position="92"/>
    </location>
</feature>
<comment type="caution">
    <text evidence="12">The sequence shown here is derived from an EMBL/GenBank/DDBJ whole genome shotgun (WGS) entry which is preliminary data.</text>
</comment>
<dbReference type="PANTHER" id="PTHR31169:SF23">
    <property type="entry name" value="OS03G0572250 PROTEIN"/>
    <property type="match status" value="1"/>
</dbReference>
<evidence type="ECO:0000256" key="4">
    <source>
        <dbReference type="ARBA" id="ARBA00022499"/>
    </source>
</evidence>
<feature type="region of interest" description="Disordered" evidence="10">
    <location>
        <begin position="246"/>
        <end position="265"/>
    </location>
</feature>
<evidence type="ECO:0000256" key="1">
    <source>
        <dbReference type="ARBA" id="ARBA00004123"/>
    </source>
</evidence>
<feature type="region of interest" description="Disordered" evidence="10">
    <location>
        <begin position="276"/>
        <end position="376"/>
    </location>
</feature>
<keyword evidence="9" id="KW-0539">Nucleus</keyword>
<evidence type="ECO:0000256" key="8">
    <source>
        <dbReference type="ARBA" id="ARBA00023163"/>
    </source>
</evidence>
<accession>A0AAW1YJL2</accession>
<protein>
    <recommendedName>
        <fullName evidence="11">Zinc-finger domain-containing protein</fullName>
    </recommendedName>
</protein>
<name>A0AAW1YJL2_RUBAR</name>
<dbReference type="PANTHER" id="PTHR31169">
    <property type="entry name" value="OS05G0300700 PROTEIN"/>
    <property type="match status" value="1"/>
</dbReference>
<feature type="compositionally biased region" description="Polar residues" evidence="10">
    <location>
        <begin position="47"/>
        <end position="63"/>
    </location>
</feature>
<evidence type="ECO:0000256" key="5">
    <source>
        <dbReference type="ARBA" id="ARBA00022553"/>
    </source>
</evidence>
<dbReference type="AlphaFoldDB" id="A0AAW1YJL2"/>
<evidence type="ECO:0000256" key="6">
    <source>
        <dbReference type="ARBA" id="ARBA00022843"/>
    </source>
</evidence>
<evidence type="ECO:0000313" key="12">
    <source>
        <dbReference type="EMBL" id="KAK9948773.1"/>
    </source>
</evidence>
<evidence type="ECO:0000256" key="10">
    <source>
        <dbReference type="SAM" id="MobiDB-lite"/>
    </source>
</evidence>
<evidence type="ECO:0000313" key="13">
    <source>
        <dbReference type="Proteomes" id="UP001457282"/>
    </source>
</evidence>
<evidence type="ECO:0000256" key="7">
    <source>
        <dbReference type="ARBA" id="ARBA00023015"/>
    </source>
</evidence>
<keyword evidence="8" id="KW-0804">Transcription</keyword>
<dbReference type="InterPro" id="IPR040221">
    <property type="entry name" value="CDCA7/CDA7L"/>
</dbReference>
<keyword evidence="6" id="KW-0832">Ubl conjugation</keyword>
<feature type="region of interest" description="Disordered" evidence="10">
    <location>
        <begin position="479"/>
        <end position="506"/>
    </location>
</feature>
<keyword evidence="4" id="KW-1017">Isopeptide bond</keyword>
<dbReference type="GO" id="GO:0006355">
    <property type="term" value="P:regulation of DNA-templated transcription"/>
    <property type="evidence" value="ECO:0007669"/>
    <property type="project" value="InterPro"/>
</dbReference>
<sequence>MRNETQTHNKSQYELSRDERIKANLERMQKLGIADISLELKSQFQAKRATKSFSNRTTPSSGPSPIRKPGPVRRSSRLQNSTPVSYSEAPLGKKDKGVEESIMLEEGGKPEIYTEEHAKLLGHTERCWTLFEDGYGKDGKRIYDSVRGKTCHQCRQKTLGYRTHCSQCNKTHGQFCGDCLYMRYGEHVLEAIENPKWICPVCRGICNCSFCRTAKGWPPTGLLYRKIVQLGFKSVAHYLIQTQRAETNSIQNPETPEPVSSRRSLPFLDTDKENLEVDHNDLGQLTPIGEQRGDDEFKSEKENEKQNSADLDMKSQTSSKRSLSFPDIDHKVGDYLGLPKLQSESTTNDLKDEEETKEDCDSTDGLETTSKSKKKLAKDIEPNVNSIAGRLRFRRQRVSLPEQKENIPDGELDVITIMSEDGVKTEKDVLFTDFVGEDEMKMDSVNLKLGDSNASAITSKSKVKLAQDIEPSADSIAGRLRQQKGDDHDDLPEATEKIPAGKLDANKILSEKEVEKERCVMFTDNEHGGDSSTALKGSSKVKKKRVLAAEPSADSVAGRLRQRRKGI</sequence>
<organism evidence="12 13">
    <name type="scientific">Rubus argutus</name>
    <name type="common">Southern blackberry</name>
    <dbReference type="NCBI Taxonomy" id="59490"/>
    <lineage>
        <taxon>Eukaryota</taxon>
        <taxon>Viridiplantae</taxon>
        <taxon>Streptophyta</taxon>
        <taxon>Embryophyta</taxon>
        <taxon>Tracheophyta</taxon>
        <taxon>Spermatophyta</taxon>
        <taxon>Magnoliopsida</taxon>
        <taxon>eudicotyledons</taxon>
        <taxon>Gunneridae</taxon>
        <taxon>Pentapetalae</taxon>
        <taxon>rosids</taxon>
        <taxon>fabids</taxon>
        <taxon>Rosales</taxon>
        <taxon>Rosaceae</taxon>
        <taxon>Rosoideae</taxon>
        <taxon>Rosoideae incertae sedis</taxon>
        <taxon>Rubus</taxon>
    </lineage>
</organism>
<feature type="compositionally biased region" description="Acidic residues" evidence="10">
    <location>
        <begin position="351"/>
        <end position="364"/>
    </location>
</feature>
<feature type="compositionally biased region" description="Basic and acidic residues" evidence="10">
    <location>
        <begin position="291"/>
        <end position="313"/>
    </location>
</feature>
<feature type="region of interest" description="Disordered" evidence="10">
    <location>
        <begin position="523"/>
        <end position="567"/>
    </location>
</feature>
<keyword evidence="13" id="KW-1185">Reference proteome</keyword>
<comment type="subcellular location">
    <subcellularLocation>
        <location evidence="2">Cytoplasm</location>
    </subcellularLocation>
    <subcellularLocation>
        <location evidence="1">Nucleus</location>
    </subcellularLocation>
</comment>